<evidence type="ECO:0000259" key="7">
    <source>
        <dbReference type="Pfam" id="PF04542"/>
    </source>
</evidence>
<dbReference type="Pfam" id="PF04542">
    <property type="entry name" value="Sigma70_r2"/>
    <property type="match status" value="1"/>
</dbReference>
<evidence type="ECO:0000256" key="3">
    <source>
        <dbReference type="ARBA" id="ARBA00023082"/>
    </source>
</evidence>
<reference evidence="10" key="1">
    <citation type="journal article" date="2019" name="Int. J. Syst. Evol. Microbiol.">
        <title>The Global Catalogue of Microorganisms (GCM) 10K type strain sequencing project: providing services to taxonomists for standard genome sequencing and annotation.</title>
        <authorList>
            <consortium name="The Broad Institute Genomics Platform"/>
            <consortium name="The Broad Institute Genome Sequencing Center for Infectious Disease"/>
            <person name="Wu L."/>
            <person name="Ma J."/>
        </authorList>
    </citation>
    <scope>NUCLEOTIDE SEQUENCE [LARGE SCALE GENOMIC DNA]</scope>
    <source>
        <strain evidence="10">KCTC 42087</strain>
    </source>
</reference>
<keyword evidence="10" id="KW-1185">Reference proteome</keyword>
<feature type="domain" description="RNA polymerase sigma-70 region 2" evidence="7">
    <location>
        <begin position="13"/>
        <end position="78"/>
    </location>
</feature>
<evidence type="ECO:0000256" key="2">
    <source>
        <dbReference type="ARBA" id="ARBA00023015"/>
    </source>
</evidence>
<evidence type="ECO:0000313" key="9">
    <source>
        <dbReference type="EMBL" id="MFC5754754.1"/>
    </source>
</evidence>
<dbReference type="RefSeq" id="WP_378293164.1">
    <property type="nucleotide sequence ID" value="NZ_JBHSON010000179.1"/>
</dbReference>
<feature type="domain" description="RNA polymerase sigma factor 70 region 4 type 2" evidence="8">
    <location>
        <begin position="107"/>
        <end position="159"/>
    </location>
</feature>
<dbReference type="InterPro" id="IPR039425">
    <property type="entry name" value="RNA_pol_sigma-70-like"/>
</dbReference>
<keyword evidence="2" id="KW-0805">Transcription regulation</keyword>
<feature type="compositionally biased region" description="Low complexity" evidence="6">
    <location>
        <begin position="169"/>
        <end position="178"/>
    </location>
</feature>
<evidence type="ECO:0000256" key="1">
    <source>
        <dbReference type="ARBA" id="ARBA00010641"/>
    </source>
</evidence>
<evidence type="ECO:0000256" key="4">
    <source>
        <dbReference type="ARBA" id="ARBA00023125"/>
    </source>
</evidence>
<dbReference type="Proteomes" id="UP001596074">
    <property type="component" value="Unassembled WGS sequence"/>
</dbReference>
<protein>
    <submittedName>
        <fullName evidence="9">RNA polymerase sigma factor</fullName>
    </submittedName>
</protein>
<dbReference type="InterPro" id="IPR014284">
    <property type="entry name" value="RNA_pol_sigma-70_dom"/>
</dbReference>
<dbReference type="Gene3D" id="1.10.1740.10">
    <property type="match status" value="1"/>
</dbReference>
<evidence type="ECO:0000313" key="10">
    <source>
        <dbReference type="Proteomes" id="UP001596074"/>
    </source>
</evidence>
<dbReference type="NCBIfam" id="TIGR02937">
    <property type="entry name" value="sigma70-ECF"/>
    <property type="match status" value="1"/>
</dbReference>
<evidence type="ECO:0000256" key="6">
    <source>
        <dbReference type="SAM" id="MobiDB-lite"/>
    </source>
</evidence>
<evidence type="ECO:0000256" key="5">
    <source>
        <dbReference type="ARBA" id="ARBA00023163"/>
    </source>
</evidence>
<feature type="region of interest" description="Disordered" evidence="6">
    <location>
        <begin position="169"/>
        <end position="188"/>
    </location>
</feature>
<keyword evidence="4" id="KW-0238">DNA-binding</keyword>
<comment type="caution">
    <text evidence="9">The sequence shown here is derived from an EMBL/GenBank/DDBJ whole genome shotgun (WGS) entry which is preliminary data.</text>
</comment>
<dbReference type="InterPro" id="IPR013325">
    <property type="entry name" value="RNA_pol_sigma_r2"/>
</dbReference>
<dbReference type="Gene3D" id="1.10.10.10">
    <property type="entry name" value="Winged helix-like DNA-binding domain superfamily/Winged helix DNA-binding domain"/>
    <property type="match status" value="1"/>
</dbReference>
<dbReference type="InterPro" id="IPR013249">
    <property type="entry name" value="RNA_pol_sigma70_r4_t2"/>
</dbReference>
<dbReference type="InterPro" id="IPR036388">
    <property type="entry name" value="WH-like_DNA-bd_sf"/>
</dbReference>
<gene>
    <name evidence="9" type="ORF">ACFPZN_54855</name>
</gene>
<dbReference type="Pfam" id="PF08281">
    <property type="entry name" value="Sigma70_r4_2"/>
    <property type="match status" value="1"/>
</dbReference>
<dbReference type="PANTHER" id="PTHR43133:SF8">
    <property type="entry name" value="RNA POLYMERASE SIGMA FACTOR HI_1459-RELATED"/>
    <property type="match status" value="1"/>
</dbReference>
<evidence type="ECO:0000259" key="8">
    <source>
        <dbReference type="Pfam" id="PF08281"/>
    </source>
</evidence>
<dbReference type="InterPro" id="IPR007627">
    <property type="entry name" value="RNA_pol_sigma70_r2"/>
</dbReference>
<keyword evidence="3" id="KW-0731">Sigma factor</keyword>
<sequence>MTDPDDRARFTALYDTHYDRVYAYAVSRAGRHLAEEVAGDTFCVAWRRMRDLPDAELPWLLGIARNVVRESYRTQARRDSLDAELRAWTSPAELTAGDIAEAVVERAEMLRALAALSAEDRELLTLVAWHGLTPGQVARVVGCSKATFFVRLHRARRRLARALTLPPAAPPAGEAAARSVLTPGSERA</sequence>
<dbReference type="InterPro" id="IPR013324">
    <property type="entry name" value="RNA_pol_sigma_r3/r4-like"/>
</dbReference>
<comment type="similarity">
    <text evidence="1">Belongs to the sigma-70 factor family. ECF subfamily.</text>
</comment>
<dbReference type="PANTHER" id="PTHR43133">
    <property type="entry name" value="RNA POLYMERASE ECF-TYPE SIGMA FACTO"/>
    <property type="match status" value="1"/>
</dbReference>
<accession>A0ABW1AJP0</accession>
<keyword evidence="5" id="KW-0804">Transcription</keyword>
<dbReference type="SUPFAM" id="SSF88659">
    <property type="entry name" value="Sigma3 and sigma4 domains of RNA polymerase sigma factors"/>
    <property type="match status" value="1"/>
</dbReference>
<dbReference type="EMBL" id="JBHSON010000179">
    <property type="protein sequence ID" value="MFC5754754.1"/>
    <property type="molecule type" value="Genomic_DNA"/>
</dbReference>
<proteinExistence type="inferred from homology"/>
<dbReference type="SUPFAM" id="SSF88946">
    <property type="entry name" value="Sigma2 domain of RNA polymerase sigma factors"/>
    <property type="match status" value="1"/>
</dbReference>
<name>A0ABW1AJP0_9ACTN</name>
<organism evidence="9 10">
    <name type="scientific">Actinomadura rugatobispora</name>
    <dbReference type="NCBI Taxonomy" id="1994"/>
    <lineage>
        <taxon>Bacteria</taxon>
        <taxon>Bacillati</taxon>
        <taxon>Actinomycetota</taxon>
        <taxon>Actinomycetes</taxon>
        <taxon>Streptosporangiales</taxon>
        <taxon>Thermomonosporaceae</taxon>
        <taxon>Actinomadura</taxon>
    </lineage>
</organism>